<dbReference type="InterPro" id="IPR036249">
    <property type="entry name" value="Thioredoxin-like_sf"/>
</dbReference>
<dbReference type="Gene3D" id="3.40.30.10">
    <property type="entry name" value="Glutaredoxin"/>
    <property type="match status" value="1"/>
</dbReference>
<proteinExistence type="predicted"/>
<dbReference type="AlphaFoldDB" id="A0A934IHG9"/>
<accession>A0A934IHG9</accession>
<dbReference type="Proteomes" id="UP000609531">
    <property type="component" value="Unassembled WGS sequence"/>
</dbReference>
<keyword evidence="3" id="KW-1185">Reference proteome</keyword>
<dbReference type="InterPro" id="IPR013766">
    <property type="entry name" value="Thioredoxin_domain"/>
</dbReference>
<protein>
    <submittedName>
        <fullName evidence="2">Thioredoxin family protein</fullName>
    </submittedName>
</protein>
<evidence type="ECO:0000259" key="1">
    <source>
        <dbReference type="Pfam" id="PF00085"/>
    </source>
</evidence>
<evidence type="ECO:0000313" key="3">
    <source>
        <dbReference type="Proteomes" id="UP000609531"/>
    </source>
</evidence>
<gene>
    <name evidence="2" type="ORF">JCR33_13895</name>
</gene>
<organism evidence="2 3">
    <name type="scientific">Acuticoccus mangrovi</name>
    <dbReference type="NCBI Taxonomy" id="2796142"/>
    <lineage>
        <taxon>Bacteria</taxon>
        <taxon>Pseudomonadati</taxon>
        <taxon>Pseudomonadota</taxon>
        <taxon>Alphaproteobacteria</taxon>
        <taxon>Hyphomicrobiales</taxon>
        <taxon>Amorphaceae</taxon>
        <taxon>Acuticoccus</taxon>
    </lineage>
</organism>
<dbReference type="EMBL" id="JAEKJA010000011">
    <property type="protein sequence ID" value="MBJ3776794.1"/>
    <property type="molecule type" value="Genomic_DNA"/>
</dbReference>
<name>A0A934IHG9_9HYPH</name>
<dbReference type="SUPFAM" id="SSF52833">
    <property type="entry name" value="Thioredoxin-like"/>
    <property type="match status" value="1"/>
</dbReference>
<comment type="caution">
    <text evidence="2">The sequence shown here is derived from an EMBL/GenBank/DDBJ whole genome shotgun (WGS) entry which is preliminary data.</text>
</comment>
<reference evidence="2" key="1">
    <citation type="submission" date="2020-12" db="EMBL/GenBank/DDBJ databases">
        <title>Bacterial taxonomy.</title>
        <authorList>
            <person name="Pan X."/>
        </authorList>
    </citation>
    <scope>NUCLEOTIDE SEQUENCE</scope>
    <source>
        <strain evidence="2">B2012</strain>
    </source>
</reference>
<feature type="domain" description="Thioredoxin" evidence="1">
    <location>
        <begin position="57"/>
        <end position="140"/>
    </location>
</feature>
<dbReference type="CDD" id="cd02947">
    <property type="entry name" value="TRX_family"/>
    <property type="match status" value="1"/>
</dbReference>
<sequence>MSGAGVQWRLLAIFWQAAVISCGGNWANIATTGRARSVPSERSARSGEMSWQKIGMGEFESEVLGKSGPVLVAFVAEWCGTSRRLMAELTDPDAPDVLCIDVDEEPTVSERLGLKMVPTLVVYRDGRPGSRADGMNTVAEGMSWLRAAAA</sequence>
<dbReference type="RefSeq" id="WP_198882700.1">
    <property type="nucleotide sequence ID" value="NZ_JAEKJA010000011.1"/>
</dbReference>
<evidence type="ECO:0000313" key="2">
    <source>
        <dbReference type="EMBL" id="MBJ3776794.1"/>
    </source>
</evidence>
<dbReference type="Pfam" id="PF00085">
    <property type="entry name" value="Thioredoxin"/>
    <property type="match status" value="1"/>
</dbReference>